<keyword evidence="2" id="KW-1185">Reference proteome</keyword>
<evidence type="ECO:0000313" key="2">
    <source>
        <dbReference type="Proteomes" id="UP001272242"/>
    </source>
</evidence>
<comment type="caution">
    <text evidence="1">The sequence shown here is derived from an EMBL/GenBank/DDBJ whole genome shotgun (WGS) entry which is preliminary data.</text>
</comment>
<dbReference type="Pfam" id="PF26497">
    <property type="entry name" value="Halo_RE"/>
    <property type="match status" value="1"/>
</dbReference>
<dbReference type="EMBL" id="JAXBLV010000178">
    <property type="protein sequence ID" value="MDY3560323.1"/>
    <property type="molecule type" value="Genomic_DNA"/>
</dbReference>
<protein>
    <recommendedName>
        <fullName evidence="3">Restriction endonuclease</fullName>
    </recommendedName>
</protein>
<name>A0ABU5F2I2_9BACT</name>
<proteinExistence type="predicted"/>
<organism evidence="1 2">
    <name type="scientific">Gemmata algarum</name>
    <dbReference type="NCBI Taxonomy" id="2975278"/>
    <lineage>
        <taxon>Bacteria</taxon>
        <taxon>Pseudomonadati</taxon>
        <taxon>Planctomycetota</taxon>
        <taxon>Planctomycetia</taxon>
        <taxon>Gemmatales</taxon>
        <taxon>Gemmataceae</taxon>
        <taxon>Gemmata</taxon>
    </lineage>
</organism>
<dbReference type="RefSeq" id="WP_320686915.1">
    <property type="nucleotide sequence ID" value="NZ_JAXBLV010000178.1"/>
</dbReference>
<sequence>MASQVRFISFPRTKPPPAFVPQVVSAFHNHEEQISTVALDKGLESDDVLQALSASLQALGFQVEASKAAAAKLARPVFFGEGGKPTLRYEIDGYHPEWRCGLEVEAGRGILGNAIFRDLFQAMLMVDVDHLCLAIPLTYKYKSRGKPKSSRYYEKAVAVADALYGHNRVAIPYGLTVIGY</sequence>
<evidence type="ECO:0000313" key="1">
    <source>
        <dbReference type="EMBL" id="MDY3560323.1"/>
    </source>
</evidence>
<gene>
    <name evidence="1" type="ORF">R5W23_001555</name>
</gene>
<accession>A0ABU5F2I2</accession>
<evidence type="ECO:0008006" key="3">
    <source>
        <dbReference type="Google" id="ProtNLM"/>
    </source>
</evidence>
<reference evidence="2" key="1">
    <citation type="journal article" date="2023" name="Mar. Drugs">
        <title>Gemmata algarum, a Novel Planctomycete Isolated from an Algal Mat, Displays Antimicrobial Activity.</title>
        <authorList>
            <person name="Kumar G."/>
            <person name="Kallscheuer N."/>
            <person name="Kashif M."/>
            <person name="Ahamad S."/>
            <person name="Jagadeeshwari U."/>
            <person name="Pannikurungottu S."/>
            <person name="Haufschild T."/>
            <person name="Kabuu M."/>
            <person name="Sasikala C."/>
            <person name="Jogler C."/>
            <person name="Ramana C."/>
        </authorList>
    </citation>
    <scope>NUCLEOTIDE SEQUENCE [LARGE SCALE GENOMIC DNA]</scope>
    <source>
        <strain evidence="2">JC673</strain>
    </source>
</reference>
<dbReference type="Proteomes" id="UP001272242">
    <property type="component" value="Unassembled WGS sequence"/>
</dbReference>
<dbReference type="InterPro" id="IPR058672">
    <property type="entry name" value="RE_put_halobact"/>
</dbReference>